<gene>
    <name evidence="2" type="ORF">Cni_G18263</name>
</gene>
<accession>A0AAQ3QIJ7</accession>
<dbReference type="Proteomes" id="UP001327560">
    <property type="component" value="Chromosome 6"/>
</dbReference>
<feature type="coiled-coil region" evidence="1">
    <location>
        <begin position="157"/>
        <end position="208"/>
    </location>
</feature>
<dbReference type="PANTHER" id="PTHR47747">
    <property type="entry name" value="RIBONUCLEASE P PROTEIN SUBUNIT P38-LIKE PROTEIN"/>
    <property type="match status" value="1"/>
</dbReference>
<organism evidence="2 3">
    <name type="scientific">Canna indica</name>
    <name type="common">Indian-shot</name>
    <dbReference type="NCBI Taxonomy" id="4628"/>
    <lineage>
        <taxon>Eukaryota</taxon>
        <taxon>Viridiplantae</taxon>
        <taxon>Streptophyta</taxon>
        <taxon>Embryophyta</taxon>
        <taxon>Tracheophyta</taxon>
        <taxon>Spermatophyta</taxon>
        <taxon>Magnoliopsida</taxon>
        <taxon>Liliopsida</taxon>
        <taxon>Zingiberales</taxon>
        <taxon>Cannaceae</taxon>
        <taxon>Canna</taxon>
    </lineage>
</organism>
<evidence type="ECO:0000313" key="2">
    <source>
        <dbReference type="EMBL" id="WOL09510.1"/>
    </source>
</evidence>
<protein>
    <submittedName>
        <fullName evidence="2">Uncharacterized protein</fullName>
    </submittedName>
</protein>
<proteinExistence type="predicted"/>
<sequence>MPLLDTQYPLSNQPLVPSLSRSVGALWSKCTTVFFYIINAPPELLTSPNTDQVSSHMAAEAVALGKTTPKASCLIEVDKETDAGASLLASYLGISFALFLGLLPKSSASYVSSLQSRNRILATKLFAAEDQLRQLRSRGKEDAKANARVAEIFAGHRTRWQQEEKRLVHRIDAAEEEIAALRARLEEVERVKAEMRAAVERMEKEVADRDDMLEFMARKVEGNRSFQDEEEAAGGDGRLDSVGNGGCGGDFSGIRVSGGLAERNGELVVMADMFAEQQNGYGKEFFVPPPDMKQWVDRSTGWQDMQYESLESAQKHLVARRESPWKVDCESSGVSSKLKLLEQELVNLEKVGKGDSSKISSLMRKHAKKYQSLAGKIDDLCRKMRVNEPSDPTLSPEFRTQRQTEFLLEAFRLQHCATEARQKLSTLQAEAIKTQLGDELTVEAKLSARKSLDSVRNNFKEIQRNLEIWLARIMGDLEGILARDGASRVRDYYLSPYSFVQ</sequence>
<reference evidence="2 3" key="1">
    <citation type="submission" date="2023-10" db="EMBL/GenBank/DDBJ databases">
        <title>Chromosome-scale genome assembly provides insights into flower coloration mechanisms of Canna indica.</title>
        <authorList>
            <person name="Li C."/>
        </authorList>
    </citation>
    <scope>NUCLEOTIDE SEQUENCE [LARGE SCALE GENOMIC DNA]</scope>
    <source>
        <tissue evidence="2">Flower</tissue>
    </source>
</reference>
<evidence type="ECO:0000313" key="3">
    <source>
        <dbReference type="Proteomes" id="UP001327560"/>
    </source>
</evidence>
<keyword evidence="3" id="KW-1185">Reference proteome</keyword>
<evidence type="ECO:0000256" key="1">
    <source>
        <dbReference type="SAM" id="Coils"/>
    </source>
</evidence>
<name>A0AAQ3QIJ7_9LILI</name>
<dbReference type="AlphaFoldDB" id="A0AAQ3QIJ7"/>
<dbReference type="EMBL" id="CP136895">
    <property type="protein sequence ID" value="WOL09510.1"/>
    <property type="molecule type" value="Genomic_DNA"/>
</dbReference>
<keyword evidence="1" id="KW-0175">Coiled coil</keyword>
<dbReference type="PANTHER" id="PTHR47747:SF3">
    <property type="entry name" value="OS03G0853600 PROTEIN"/>
    <property type="match status" value="1"/>
</dbReference>